<dbReference type="Proteomes" id="UP001459277">
    <property type="component" value="Unassembled WGS sequence"/>
</dbReference>
<dbReference type="EMBL" id="JAZDWU010000001">
    <property type="protein sequence ID" value="KAL0017374.1"/>
    <property type="molecule type" value="Genomic_DNA"/>
</dbReference>
<organism evidence="2 3">
    <name type="scientific">Lithocarpus litseifolius</name>
    <dbReference type="NCBI Taxonomy" id="425828"/>
    <lineage>
        <taxon>Eukaryota</taxon>
        <taxon>Viridiplantae</taxon>
        <taxon>Streptophyta</taxon>
        <taxon>Embryophyta</taxon>
        <taxon>Tracheophyta</taxon>
        <taxon>Spermatophyta</taxon>
        <taxon>Magnoliopsida</taxon>
        <taxon>eudicotyledons</taxon>
        <taxon>Gunneridae</taxon>
        <taxon>Pentapetalae</taxon>
        <taxon>rosids</taxon>
        <taxon>fabids</taxon>
        <taxon>Fagales</taxon>
        <taxon>Fagaceae</taxon>
        <taxon>Lithocarpus</taxon>
    </lineage>
</organism>
<dbReference type="AlphaFoldDB" id="A0AAW2E4Q6"/>
<keyword evidence="3" id="KW-1185">Reference proteome</keyword>
<dbReference type="Pfam" id="PF13456">
    <property type="entry name" value="RVT_3"/>
    <property type="match status" value="1"/>
</dbReference>
<dbReference type="GO" id="GO:0004523">
    <property type="term" value="F:RNA-DNA hybrid ribonuclease activity"/>
    <property type="evidence" value="ECO:0007669"/>
    <property type="project" value="InterPro"/>
</dbReference>
<proteinExistence type="predicted"/>
<name>A0AAW2E4Q6_9ROSI</name>
<accession>A0AAW2E4Q6</accession>
<evidence type="ECO:0000259" key="1">
    <source>
        <dbReference type="Pfam" id="PF13456"/>
    </source>
</evidence>
<evidence type="ECO:0000313" key="2">
    <source>
        <dbReference type="EMBL" id="KAL0017374.1"/>
    </source>
</evidence>
<dbReference type="GO" id="GO:0003676">
    <property type="term" value="F:nucleic acid binding"/>
    <property type="evidence" value="ECO:0007669"/>
    <property type="project" value="InterPro"/>
</dbReference>
<feature type="domain" description="RNase H type-1" evidence="1">
    <location>
        <begin position="2"/>
        <end position="26"/>
    </location>
</feature>
<comment type="caution">
    <text evidence="2">The sequence shown here is derived from an EMBL/GenBank/DDBJ whole genome shotgun (WGS) entry which is preliminary data.</text>
</comment>
<protein>
    <recommendedName>
        <fullName evidence="1">RNase H type-1 domain-containing protein</fullName>
    </recommendedName>
</protein>
<sequence>MGRFSSCKVQHVFYEANRVADALAKQGCVLQEDFVVFDISPSDEISSFVYSDVNGESFCRLIATNIAILA</sequence>
<dbReference type="InterPro" id="IPR002156">
    <property type="entry name" value="RNaseH_domain"/>
</dbReference>
<reference evidence="2 3" key="1">
    <citation type="submission" date="2024-01" db="EMBL/GenBank/DDBJ databases">
        <title>A telomere-to-telomere, gap-free genome of sweet tea (Lithocarpus litseifolius).</title>
        <authorList>
            <person name="Zhou J."/>
        </authorList>
    </citation>
    <scope>NUCLEOTIDE SEQUENCE [LARGE SCALE GENOMIC DNA]</scope>
    <source>
        <strain evidence="2">Zhou-2022a</strain>
        <tissue evidence="2">Leaf</tissue>
    </source>
</reference>
<evidence type="ECO:0000313" key="3">
    <source>
        <dbReference type="Proteomes" id="UP001459277"/>
    </source>
</evidence>
<gene>
    <name evidence="2" type="ORF">SO802_004443</name>
</gene>